<accession>A0A1Z4JJ94</accession>
<proteinExistence type="predicted"/>
<dbReference type="EMBL" id="AP018203">
    <property type="protein sequence ID" value="BAY56839.1"/>
    <property type="molecule type" value="Genomic_DNA"/>
</dbReference>
<organism evidence="1 2">
    <name type="scientific">Leptolyngbya boryana NIES-2135</name>
    <dbReference type="NCBI Taxonomy" id="1973484"/>
    <lineage>
        <taxon>Bacteria</taxon>
        <taxon>Bacillati</taxon>
        <taxon>Cyanobacteriota</taxon>
        <taxon>Cyanophyceae</taxon>
        <taxon>Leptolyngbyales</taxon>
        <taxon>Leptolyngbyaceae</taxon>
        <taxon>Leptolyngbya group</taxon>
        <taxon>Leptolyngbya</taxon>
    </lineage>
</organism>
<evidence type="ECO:0000313" key="2">
    <source>
        <dbReference type="Proteomes" id="UP000217895"/>
    </source>
</evidence>
<reference evidence="1 2" key="1">
    <citation type="submission" date="2017-06" db="EMBL/GenBank/DDBJ databases">
        <title>Genome sequencing of cyanobaciteial culture collection at National Institute for Environmental Studies (NIES).</title>
        <authorList>
            <person name="Hirose Y."/>
            <person name="Shimura Y."/>
            <person name="Fujisawa T."/>
            <person name="Nakamura Y."/>
            <person name="Kawachi M."/>
        </authorList>
    </citation>
    <scope>NUCLEOTIDE SEQUENCE [LARGE SCALE GENOMIC DNA]</scope>
    <source>
        <strain evidence="1 2">NIES-2135</strain>
    </source>
</reference>
<keyword evidence="2" id="KW-1185">Reference proteome</keyword>
<dbReference type="AlphaFoldDB" id="A0A1Z4JJ94"/>
<dbReference type="Proteomes" id="UP000217895">
    <property type="component" value="Chromosome"/>
</dbReference>
<gene>
    <name evidence="1" type="ORF">NIES2135_37010</name>
</gene>
<evidence type="ECO:0000313" key="1">
    <source>
        <dbReference type="EMBL" id="BAY56839.1"/>
    </source>
</evidence>
<sequence>MILFLRHPRSDSWNFSWDRRRDQSASDRRKQAEAVSKVQSEGFLQRRTLL</sequence>
<name>A0A1Z4JJ94_LEPBY</name>
<protein>
    <submittedName>
        <fullName evidence="1">Uncharacterized protein</fullName>
    </submittedName>
</protein>